<dbReference type="EMBL" id="SRRM01000022">
    <property type="protein sequence ID" value="TKY84666.1"/>
    <property type="molecule type" value="Genomic_DNA"/>
</dbReference>
<dbReference type="PANTHER" id="PTHR21562">
    <property type="entry name" value="NOTUM-RELATED"/>
    <property type="match status" value="1"/>
</dbReference>
<comment type="caution">
    <text evidence="2">The sequence shown here is derived from an EMBL/GenBank/DDBJ whole genome shotgun (WGS) entry which is preliminary data.</text>
</comment>
<feature type="transmembrane region" description="Helical" evidence="1">
    <location>
        <begin position="12"/>
        <end position="34"/>
    </location>
</feature>
<proteinExistence type="predicted"/>
<keyword evidence="1" id="KW-1133">Transmembrane helix</keyword>
<evidence type="ECO:0000313" key="2">
    <source>
        <dbReference type="EMBL" id="TKY84666.1"/>
    </source>
</evidence>
<sequence length="368" mass="40629">MRGLHEDNFTSASVRVLLTATASIFFSAACFLSFTGSFRRRTLVDHPREFVPPPAYDKWHWQEADGSVCANGSPTGFGYSIHPNATELVFYIEGGGGCWDHQGCFIKPIAAHLTGYNSTDFFSRTRGFLDDALLLSSRDPKRKNPWAKANYIFVPYCTADFHAGNNVVTYEGAPAPIHHKGLNNMQNMLRFASSAMPNVKDVWISGTSAGCYGATLNYIPTKKAFPQARVHLIGDSCEAPTGWLNTKPSWKLYQPSQSDCPHCVKDDFNSFLPGYSLGNPSSRFASVSFQSDTVLTGYMHTTFDALHKIIDGYFANITHTRTNQAKTFTVPGKDHCVLFKKDPVSVTNVTLSSFLTTMSDLDSTFSSV</sequence>
<accession>A0A4U7KLI3</accession>
<keyword evidence="1" id="KW-0472">Membrane</keyword>
<evidence type="ECO:0000256" key="1">
    <source>
        <dbReference type="SAM" id="Phobius"/>
    </source>
</evidence>
<name>A0A4U7KLI3_9BASI</name>
<gene>
    <name evidence="2" type="ORF">EX895_006568</name>
</gene>
<dbReference type="PANTHER" id="PTHR21562:SF83">
    <property type="entry name" value="PECTIN ACETYLESTERASE 4"/>
    <property type="match status" value="1"/>
</dbReference>
<organism evidence="2 3">
    <name type="scientific">Sporisorium graminicola</name>
    <dbReference type="NCBI Taxonomy" id="280036"/>
    <lineage>
        <taxon>Eukaryota</taxon>
        <taxon>Fungi</taxon>
        <taxon>Dikarya</taxon>
        <taxon>Basidiomycota</taxon>
        <taxon>Ustilaginomycotina</taxon>
        <taxon>Ustilaginomycetes</taxon>
        <taxon>Ustilaginales</taxon>
        <taxon>Ustilaginaceae</taxon>
        <taxon>Sporisorium</taxon>
    </lineage>
</organism>
<dbReference type="GO" id="GO:0016787">
    <property type="term" value="F:hydrolase activity"/>
    <property type="evidence" value="ECO:0007669"/>
    <property type="project" value="InterPro"/>
</dbReference>
<protein>
    <recommendedName>
        <fullName evidence="4">Pectin acetylesterase</fullName>
    </recommendedName>
</protein>
<dbReference type="InterPro" id="IPR004963">
    <property type="entry name" value="PAE/NOTUM"/>
</dbReference>
<dbReference type="PROSITE" id="PS51257">
    <property type="entry name" value="PROKAR_LIPOPROTEIN"/>
    <property type="match status" value="1"/>
</dbReference>
<dbReference type="Pfam" id="PF03283">
    <property type="entry name" value="PAE"/>
    <property type="match status" value="1"/>
</dbReference>
<dbReference type="GeneID" id="40729463"/>
<dbReference type="OrthoDB" id="2015280at2759"/>
<keyword evidence="1" id="KW-0812">Transmembrane</keyword>
<evidence type="ECO:0008006" key="4">
    <source>
        <dbReference type="Google" id="ProtNLM"/>
    </source>
</evidence>
<reference evidence="2 3" key="1">
    <citation type="submission" date="2019-05" db="EMBL/GenBank/DDBJ databases">
        <title>Sporisorium graminicola CBS 10092 draft sequencing and annotation.</title>
        <authorList>
            <person name="Solano-Gonzalez S."/>
            <person name="Caddick M.X."/>
            <person name="Darby A."/>
        </authorList>
    </citation>
    <scope>NUCLEOTIDE SEQUENCE [LARGE SCALE GENOMIC DNA]</scope>
    <source>
        <strain evidence="2 3">CBS 10092</strain>
    </source>
</reference>
<evidence type="ECO:0000313" key="3">
    <source>
        <dbReference type="Proteomes" id="UP000306050"/>
    </source>
</evidence>
<dbReference type="Proteomes" id="UP000306050">
    <property type="component" value="Chromosome SGRAM_9"/>
</dbReference>
<dbReference type="KEGG" id="sgra:EX895_006568"/>
<dbReference type="RefSeq" id="XP_029736651.1">
    <property type="nucleotide sequence ID" value="XM_029887159.1"/>
</dbReference>
<dbReference type="AlphaFoldDB" id="A0A4U7KLI3"/>
<keyword evidence="3" id="KW-1185">Reference proteome</keyword>